<accession>A0AAE1RVV5</accession>
<dbReference type="InterPro" id="IPR049296">
    <property type="entry name" value="PARP1-like_PADR1_N"/>
</dbReference>
<protein>
    <recommendedName>
        <fullName evidence="2">PARP1-like PADR1 domain-containing protein</fullName>
    </recommendedName>
</protein>
<keyword evidence="4" id="KW-1185">Reference proteome</keyword>
<reference evidence="3" key="1">
    <citation type="submission" date="2023-12" db="EMBL/GenBank/DDBJ databases">
        <title>Genome assembly of Anisodus tanguticus.</title>
        <authorList>
            <person name="Wang Y.-J."/>
        </authorList>
    </citation>
    <scope>NUCLEOTIDE SEQUENCE</scope>
    <source>
        <strain evidence="3">KB-2021</strain>
        <tissue evidence="3">Leaf</tissue>
    </source>
</reference>
<evidence type="ECO:0000256" key="1">
    <source>
        <dbReference type="SAM" id="MobiDB-lite"/>
    </source>
</evidence>
<proteinExistence type="predicted"/>
<feature type="region of interest" description="Disordered" evidence="1">
    <location>
        <begin position="95"/>
        <end position="143"/>
    </location>
</feature>
<dbReference type="AlphaFoldDB" id="A0AAE1RVV5"/>
<gene>
    <name evidence="3" type="ORF">RND71_020819</name>
</gene>
<comment type="caution">
    <text evidence="3">The sequence shown here is derived from an EMBL/GenBank/DDBJ whole genome shotgun (WGS) entry which is preliminary data.</text>
</comment>
<dbReference type="EMBL" id="JAVYJV010000011">
    <property type="protein sequence ID" value="KAK4358590.1"/>
    <property type="molecule type" value="Genomic_DNA"/>
</dbReference>
<feature type="domain" description="PARP1-like PADR1" evidence="2">
    <location>
        <begin position="137"/>
        <end position="187"/>
    </location>
</feature>
<evidence type="ECO:0000313" key="4">
    <source>
        <dbReference type="Proteomes" id="UP001291623"/>
    </source>
</evidence>
<evidence type="ECO:0000313" key="3">
    <source>
        <dbReference type="EMBL" id="KAK4358590.1"/>
    </source>
</evidence>
<sequence>MNVNADLRLTIVTISLITRLFIAPDAFPGLRLTTSLILPRRPGDDGTGPSAPHHQVESLIPGVSTLRSDRSVKEVLRLSDLSFLYEIVFGSEKVHEKRSHSHASDEEKKVTTRKQKAESAHSPKKAKTEGDDNDQEANGKSNNNDAAAEFEKFCRAMSEHLSIKQMREILEANEREAASISDDAVVPRWFVK</sequence>
<dbReference type="Pfam" id="PF21728">
    <property type="entry name" value="PADR1_N"/>
    <property type="match status" value="1"/>
</dbReference>
<dbReference type="Proteomes" id="UP001291623">
    <property type="component" value="Unassembled WGS sequence"/>
</dbReference>
<organism evidence="3 4">
    <name type="scientific">Anisodus tanguticus</name>
    <dbReference type="NCBI Taxonomy" id="243964"/>
    <lineage>
        <taxon>Eukaryota</taxon>
        <taxon>Viridiplantae</taxon>
        <taxon>Streptophyta</taxon>
        <taxon>Embryophyta</taxon>
        <taxon>Tracheophyta</taxon>
        <taxon>Spermatophyta</taxon>
        <taxon>Magnoliopsida</taxon>
        <taxon>eudicotyledons</taxon>
        <taxon>Gunneridae</taxon>
        <taxon>Pentapetalae</taxon>
        <taxon>asterids</taxon>
        <taxon>lamiids</taxon>
        <taxon>Solanales</taxon>
        <taxon>Solanaceae</taxon>
        <taxon>Solanoideae</taxon>
        <taxon>Hyoscyameae</taxon>
        <taxon>Anisodus</taxon>
    </lineage>
</organism>
<name>A0AAE1RVV5_9SOLA</name>
<feature type="compositionally biased region" description="Basic and acidic residues" evidence="1">
    <location>
        <begin position="102"/>
        <end position="130"/>
    </location>
</feature>
<evidence type="ECO:0000259" key="2">
    <source>
        <dbReference type="Pfam" id="PF21728"/>
    </source>
</evidence>